<evidence type="ECO:0000256" key="1">
    <source>
        <dbReference type="ARBA" id="ARBA00004167"/>
    </source>
</evidence>
<dbReference type="PRINTS" id="PR00885">
    <property type="entry name" value="BCTERIALGSPH"/>
</dbReference>
<keyword evidence="5 6" id="KW-0472">Membrane</keyword>
<organism evidence="7 8">
    <name type="scientific">Parasporobacterium paucivorans DSM 15970</name>
    <dbReference type="NCBI Taxonomy" id="1122934"/>
    <lineage>
        <taxon>Bacteria</taxon>
        <taxon>Bacillati</taxon>
        <taxon>Bacillota</taxon>
        <taxon>Clostridia</taxon>
        <taxon>Lachnospirales</taxon>
        <taxon>Lachnospiraceae</taxon>
        <taxon>Parasporobacterium</taxon>
    </lineage>
</organism>
<dbReference type="STRING" id="1122934.SAMN02745691_01836"/>
<proteinExistence type="predicted"/>
<evidence type="ECO:0000313" key="8">
    <source>
        <dbReference type="Proteomes" id="UP000184342"/>
    </source>
</evidence>
<gene>
    <name evidence="7" type="ORF">SAMN02745691_01836</name>
</gene>
<sequence>MNKLIQRSRKLKNRKGFTLIELIVVIVIIGILAAIVVPRIAGFTDTAKKGAAEADARTVLTAASAAFAEDGAITDADILRLAGTLKGTLAATPSSDASGNIDFVYTLGNYKATCVDGVITVTP</sequence>
<protein>
    <submittedName>
        <fullName evidence="7">Type IV pilus assembly protein PilA</fullName>
    </submittedName>
</protein>
<dbReference type="SUPFAM" id="SSF54523">
    <property type="entry name" value="Pili subunits"/>
    <property type="match status" value="1"/>
</dbReference>
<keyword evidence="2" id="KW-0488">Methylation</keyword>
<name>A0A1M6IS24_9FIRM</name>
<dbReference type="PANTHER" id="PTHR30093">
    <property type="entry name" value="GENERAL SECRETION PATHWAY PROTEIN G"/>
    <property type="match status" value="1"/>
</dbReference>
<evidence type="ECO:0000256" key="5">
    <source>
        <dbReference type="ARBA" id="ARBA00023136"/>
    </source>
</evidence>
<evidence type="ECO:0000256" key="3">
    <source>
        <dbReference type="ARBA" id="ARBA00022692"/>
    </source>
</evidence>
<evidence type="ECO:0000313" key="7">
    <source>
        <dbReference type="EMBL" id="SHJ37208.1"/>
    </source>
</evidence>
<dbReference type="GO" id="GO:0015627">
    <property type="term" value="C:type II protein secretion system complex"/>
    <property type="evidence" value="ECO:0007669"/>
    <property type="project" value="InterPro"/>
</dbReference>
<dbReference type="Pfam" id="PF07963">
    <property type="entry name" value="N_methyl"/>
    <property type="match status" value="1"/>
</dbReference>
<dbReference type="AlphaFoldDB" id="A0A1M6IS24"/>
<dbReference type="GO" id="GO:0016020">
    <property type="term" value="C:membrane"/>
    <property type="evidence" value="ECO:0007669"/>
    <property type="project" value="UniProtKB-SubCell"/>
</dbReference>
<evidence type="ECO:0000256" key="6">
    <source>
        <dbReference type="SAM" id="Phobius"/>
    </source>
</evidence>
<dbReference type="Gene3D" id="3.30.700.10">
    <property type="entry name" value="Glycoprotein, Type 4 Pilin"/>
    <property type="match status" value="1"/>
</dbReference>
<dbReference type="InterPro" id="IPR012902">
    <property type="entry name" value="N_methyl_site"/>
</dbReference>
<dbReference type="InterPro" id="IPR045584">
    <property type="entry name" value="Pilin-like"/>
</dbReference>
<accession>A0A1M6IS24</accession>
<keyword evidence="4 6" id="KW-1133">Transmembrane helix</keyword>
<comment type="subcellular location">
    <subcellularLocation>
        <location evidence="1">Membrane</location>
        <topology evidence="1">Single-pass membrane protein</topology>
    </subcellularLocation>
</comment>
<dbReference type="PROSITE" id="PS00409">
    <property type="entry name" value="PROKAR_NTER_METHYL"/>
    <property type="match status" value="1"/>
</dbReference>
<dbReference type="InterPro" id="IPR002416">
    <property type="entry name" value="T2SS_protein-GspH"/>
</dbReference>
<dbReference type="Proteomes" id="UP000184342">
    <property type="component" value="Unassembled WGS sequence"/>
</dbReference>
<dbReference type="GO" id="GO:0015628">
    <property type="term" value="P:protein secretion by the type II secretion system"/>
    <property type="evidence" value="ECO:0007669"/>
    <property type="project" value="InterPro"/>
</dbReference>
<keyword evidence="3 6" id="KW-0812">Transmembrane</keyword>
<dbReference type="PANTHER" id="PTHR30093:SF44">
    <property type="entry name" value="TYPE II SECRETION SYSTEM CORE PROTEIN G"/>
    <property type="match status" value="1"/>
</dbReference>
<dbReference type="EMBL" id="FQYT01000019">
    <property type="protein sequence ID" value="SHJ37208.1"/>
    <property type="molecule type" value="Genomic_DNA"/>
</dbReference>
<evidence type="ECO:0000256" key="4">
    <source>
        <dbReference type="ARBA" id="ARBA00022989"/>
    </source>
</evidence>
<evidence type="ECO:0000256" key="2">
    <source>
        <dbReference type="ARBA" id="ARBA00022481"/>
    </source>
</evidence>
<reference evidence="7 8" key="1">
    <citation type="submission" date="2016-11" db="EMBL/GenBank/DDBJ databases">
        <authorList>
            <person name="Jaros S."/>
            <person name="Januszkiewicz K."/>
            <person name="Wedrychowicz H."/>
        </authorList>
    </citation>
    <scope>NUCLEOTIDE SEQUENCE [LARGE SCALE GENOMIC DNA]</scope>
    <source>
        <strain evidence="7 8">DSM 15970</strain>
    </source>
</reference>
<feature type="transmembrane region" description="Helical" evidence="6">
    <location>
        <begin position="20"/>
        <end position="41"/>
    </location>
</feature>
<dbReference type="RefSeq" id="WP_073994122.1">
    <property type="nucleotide sequence ID" value="NZ_FQYT01000019.1"/>
</dbReference>
<dbReference type="NCBIfam" id="TIGR02532">
    <property type="entry name" value="IV_pilin_GFxxxE"/>
    <property type="match status" value="1"/>
</dbReference>
<keyword evidence="8" id="KW-1185">Reference proteome</keyword>